<dbReference type="InterPro" id="IPR039428">
    <property type="entry name" value="NUOK/Mnh_C1-like"/>
</dbReference>
<sequence>METALSFVVACLFGTSLYLLLSKHIIRMLLGVVLLGNGVNLLIFTAGRIGPIAPPIIPDDLKIPESAIANPLPQALILTAIVISFSFFSFLLVLAYRAYQDLNTDNTDEMRLAEPKDQGLPPLGY</sequence>
<accession>A0A0F9UE11</accession>
<dbReference type="PANTHER" id="PTHR34583">
    <property type="entry name" value="ANTIPORTER SUBUNIT MNHC2-RELATED"/>
    <property type="match status" value="1"/>
</dbReference>
<gene>
    <name evidence="7" type="ORF">LCGC14_0234590</name>
</gene>
<evidence type="ECO:0000256" key="5">
    <source>
        <dbReference type="ARBA" id="ARBA00023136"/>
    </source>
</evidence>
<feature type="transmembrane region" description="Helical" evidence="6">
    <location>
        <begin position="6"/>
        <end position="21"/>
    </location>
</feature>
<proteinExistence type="predicted"/>
<evidence type="ECO:0000256" key="1">
    <source>
        <dbReference type="ARBA" id="ARBA00004651"/>
    </source>
</evidence>
<evidence type="ECO:0000256" key="4">
    <source>
        <dbReference type="ARBA" id="ARBA00022989"/>
    </source>
</evidence>
<evidence type="ECO:0000313" key="7">
    <source>
        <dbReference type="EMBL" id="KKN89894.1"/>
    </source>
</evidence>
<comment type="caution">
    <text evidence="7">The sequence shown here is derived from an EMBL/GenBank/DDBJ whole genome shotgun (WGS) entry which is preliminary data.</text>
</comment>
<feature type="transmembrane region" description="Helical" evidence="6">
    <location>
        <begin position="72"/>
        <end position="96"/>
    </location>
</feature>
<keyword evidence="2" id="KW-1003">Cell membrane</keyword>
<dbReference type="PANTHER" id="PTHR34583:SF2">
    <property type="entry name" value="ANTIPORTER SUBUNIT MNHC2-RELATED"/>
    <property type="match status" value="1"/>
</dbReference>
<keyword evidence="5 6" id="KW-0472">Membrane</keyword>
<feature type="transmembrane region" description="Helical" evidence="6">
    <location>
        <begin position="28"/>
        <end position="52"/>
    </location>
</feature>
<dbReference type="AlphaFoldDB" id="A0A0F9UE11"/>
<protein>
    <recommendedName>
        <fullName evidence="8">Na+/H+ antiporter subunit C</fullName>
    </recommendedName>
</protein>
<dbReference type="EMBL" id="LAZR01000115">
    <property type="protein sequence ID" value="KKN89894.1"/>
    <property type="molecule type" value="Genomic_DNA"/>
</dbReference>
<evidence type="ECO:0000256" key="2">
    <source>
        <dbReference type="ARBA" id="ARBA00022475"/>
    </source>
</evidence>
<reference evidence="7" key="1">
    <citation type="journal article" date="2015" name="Nature">
        <title>Complex archaea that bridge the gap between prokaryotes and eukaryotes.</title>
        <authorList>
            <person name="Spang A."/>
            <person name="Saw J.H."/>
            <person name="Jorgensen S.L."/>
            <person name="Zaremba-Niedzwiedzka K."/>
            <person name="Martijn J."/>
            <person name="Lind A.E."/>
            <person name="van Eijk R."/>
            <person name="Schleper C."/>
            <person name="Guy L."/>
            <person name="Ettema T.J."/>
        </authorList>
    </citation>
    <scope>NUCLEOTIDE SEQUENCE</scope>
</reference>
<name>A0A0F9UE11_9ZZZZ</name>
<evidence type="ECO:0000256" key="3">
    <source>
        <dbReference type="ARBA" id="ARBA00022692"/>
    </source>
</evidence>
<dbReference type="NCBIfam" id="NF009301">
    <property type="entry name" value="PRK12658.1"/>
    <property type="match status" value="1"/>
</dbReference>
<evidence type="ECO:0008006" key="8">
    <source>
        <dbReference type="Google" id="ProtNLM"/>
    </source>
</evidence>
<dbReference type="Gene3D" id="1.10.287.3510">
    <property type="match status" value="1"/>
</dbReference>
<keyword evidence="3 6" id="KW-0812">Transmembrane</keyword>
<dbReference type="GO" id="GO:0005886">
    <property type="term" value="C:plasma membrane"/>
    <property type="evidence" value="ECO:0007669"/>
    <property type="project" value="UniProtKB-SubCell"/>
</dbReference>
<evidence type="ECO:0000256" key="6">
    <source>
        <dbReference type="SAM" id="Phobius"/>
    </source>
</evidence>
<dbReference type="Pfam" id="PF00420">
    <property type="entry name" value="Oxidored_q2"/>
    <property type="match status" value="1"/>
</dbReference>
<keyword evidence="4 6" id="KW-1133">Transmembrane helix</keyword>
<comment type="subcellular location">
    <subcellularLocation>
        <location evidence="1">Cell membrane</location>
        <topology evidence="1">Multi-pass membrane protein</topology>
    </subcellularLocation>
</comment>
<dbReference type="InterPro" id="IPR050601">
    <property type="entry name" value="CPA3_antiporter_subunitC"/>
</dbReference>
<organism evidence="7">
    <name type="scientific">marine sediment metagenome</name>
    <dbReference type="NCBI Taxonomy" id="412755"/>
    <lineage>
        <taxon>unclassified sequences</taxon>
        <taxon>metagenomes</taxon>
        <taxon>ecological metagenomes</taxon>
    </lineage>
</organism>